<dbReference type="SUPFAM" id="SSF56112">
    <property type="entry name" value="Protein kinase-like (PK-like)"/>
    <property type="match status" value="1"/>
</dbReference>
<evidence type="ECO:0000313" key="2">
    <source>
        <dbReference type="EMBL" id="KAJ5318691.1"/>
    </source>
</evidence>
<dbReference type="Gene3D" id="1.10.510.10">
    <property type="entry name" value="Transferase(Phosphotransferase) domain 1"/>
    <property type="match status" value="1"/>
</dbReference>
<dbReference type="EMBL" id="JAPZBO010000004">
    <property type="protein sequence ID" value="KAJ5318691.1"/>
    <property type="molecule type" value="Genomic_DNA"/>
</dbReference>
<gene>
    <name evidence="2" type="ORF">N7476_005111</name>
</gene>
<evidence type="ECO:0008006" key="4">
    <source>
        <dbReference type="Google" id="ProtNLM"/>
    </source>
</evidence>
<reference evidence="2" key="2">
    <citation type="journal article" date="2023" name="IMA Fungus">
        <title>Comparative genomic study of the Penicillium genus elucidates a diverse pangenome and 15 lateral gene transfer events.</title>
        <authorList>
            <person name="Petersen C."/>
            <person name="Sorensen T."/>
            <person name="Nielsen M.R."/>
            <person name="Sondergaard T.E."/>
            <person name="Sorensen J.L."/>
            <person name="Fitzpatrick D.A."/>
            <person name="Frisvad J.C."/>
            <person name="Nielsen K.L."/>
        </authorList>
    </citation>
    <scope>NUCLEOTIDE SEQUENCE</scope>
    <source>
        <strain evidence="2">IBT 21472</strain>
    </source>
</reference>
<dbReference type="AlphaFoldDB" id="A0A9W9Q0W5"/>
<dbReference type="Proteomes" id="UP001147746">
    <property type="component" value="Unassembled WGS sequence"/>
</dbReference>
<keyword evidence="3" id="KW-1185">Reference proteome</keyword>
<protein>
    <recommendedName>
        <fullName evidence="4">Protein kinase domain-containing protein</fullName>
    </recommendedName>
</protein>
<name>A0A9W9Q0W5_9EURO</name>
<reference evidence="2" key="1">
    <citation type="submission" date="2022-12" db="EMBL/GenBank/DDBJ databases">
        <authorList>
            <person name="Petersen C."/>
        </authorList>
    </citation>
    <scope>NUCLEOTIDE SEQUENCE</scope>
    <source>
        <strain evidence="2">IBT 21472</strain>
    </source>
</reference>
<proteinExistence type="predicted"/>
<dbReference type="InterPro" id="IPR011009">
    <property type="entry name" value="Kinase-like_dom_sf"/>
</dbReference>
<comment type="caution">
    <text evidence="2">The sequence shown here is derived from an EMBL/GenBank/DDBJ whole genome shotgun (WGS) entry which is preliminary data.</text>
</comment>
<evidence type="ECO:0000313" key="3">
    <source>
        <dbReference type="Proteomes" id="UP001147746"/>
    </source>
</evidence>
<organism evidence="2 3">
    <name type="scientific">Penicillium atrosanguineum</name>
    <dbReference type="NCBI Taxonomy" id="1132637"/>
    <lineage>
        <taxon>Eukaryota</taxon>
        <taxon>Fungi</taxon>
        <taxon>Dikarya</taxon>
        <taxon>Ascomycota</taxon>
        <taxon>Pezizomycotina</taxon>
        <taxon>Eurotiomycetes</taxon>
        <taxon>Eurotiomycetidae</taxon>
        <taxon>Eurotiales</taxon>
        <taxon>Aspergillaceae</taxon>
        <taxon>Penicillium</taxon>
    </lineage>
</organism>
<evidence type="ECO:0000256" key="1">
    <source>
        <dbReference type="SAM" id="MobiDB-lite"/>
    </source>
</evidence>
<sequence>MKRQDAREYDIRQYPNEESSHPIVKAMNACCDCELNDMRHVLMPLQIFNHIKNKLFYTVSEETSMNLSGFLQGVQKWEDFLCHDEIWSIVKQVLSGINFLVSQGLQHDQISLQNILLTWGGVVKIAAIDRITEERPEDWPRTIKAVKHLAESLIQASKKPCIRCIDNPCGSNARKQCCDGASMLADAHSLDKLLDNTRALTETATSFQDIIQQTLSEAQLLPFIHQAQGSRLALITKFAWKHIHSDATPGGRPSQRASLAKGVSAQ</sequence>
<feature type="region of interest" description="Disordered" evidence="1">
    <location>
        <begin position="245"/>
        <end position="266"/>
    </location>
</feature>
<accession>A0A9W9Q0W5</accession>